<evidence type="ECO:0000256" key="4">
    <source>
        <dbReference type="ARBA" id="ARBA00022989"/>
    </source>
</evidence>
<dbReference type="EMBL" id="LJCS01000001">
    <property type="protein sequence ID" value="KOY63986.1"/>
    <property type="molecule type" value="Genomic_DNA"/>
</dbReference>
<comment type="subcellular location">
    <subcellularLocation>
        <location evidence="1">Cell membrane</location>
        <topology evidence="1">Multi-pass membrane protein</topology>
    </subcellularLocation>
</comment>
<evidence type="ECO:0000256" key="3">
    <source>
        <dbReference type="ARBA" id="ARBA00022692"/>
    </source>
</evidence>
<evidence type="ECO:0000313" key="7">
    <source>
        <dbReference type="EMBL" id="KAA1193779.1"/>
    </source>
</evidence>
<dbReference type="OrthoDB" id="581870at2"/>
<dbReference type="Proteomes" id="UP000322184">
    <property type="component" value="Unassembled WGS sequence"/>
</dbReference>
<dbReference type="EMBL" id="VTUW01000007">
    <property type="protein sequence ID" value="KAA1193779.1"/>
    <property type="molecule type" value="Genomic_DNA"/>
</dbReference>
<name>A0A5B0X6D6_9GAMM</name>
<evidence type="ECO:0000256" key="5">
    <source>
        <dbReference type="ARBA" id="ARBA00023136"/>
    </source>
</evidence>
<dbReference type="InterPro" id="IPR001123">
    <property type="entry name" value="LeuE-type"/>
</dbReference>
<dbReference type="Pfam" id="PF01810">
    <property type="entry name" value="LysE"/>
    <property type="match status" value="1"/>
</dbReference>
<keyword evidence="3 6" id="KW-0812">Transmembrane</keyword>
<feature type="transmembrane region" description="Helical" evidence="6">
    <location>
        <begin position="42"/>
        <end position="66"/>
    </location>
</feature>
<feature type="transmembrane region" description="Helical" evidence="6">
    <location>
        <begin position="12"/>
        <end position="30"/>
    </location>
</feature>
<dbReference type="GO" id="GO:0015171">
    <property type="term" value="F:amino acid transmembrane transporter activity"/>
    <property type="evidence" value="ECO:0007669"/>
    <property type="project" value="TreeGrafter"/>
</dbReference>
<proteinExistence type="predicted"/>
<evidence type="ECO:0000313" key="8">
    <source>
        <dbReference type="EMBL" id="KOY63986.1"/>
    </source>
</evidence>
<feature type="transmembrane region" description="Helical" evidence="6">
    <location>
        <begin position="72"/>
        <end position="92"/>
    </location>
</feature>
<evidence type="ECO:0000256" key="6">
    <source>
        <dbReference type="SAM" id="Phobius"/>
    </source>
</evidence>
<feature type="transmembrane region" description="Helical" evidence="6">
    <location>
        <begin position="126"/>
        <end position="147"/>
    </location>
</feature>
<dbReference type="Proteomes" id="UP000037727">
    <property type="component" value="Unassembled WGS sequence"/>
</dbReference>
<dbReference type="STRING" id="880156.AM629_00690"/>
<gene>
    <name evidence="8" type="ORF">AM629_00690</name>
    <name evidence="7" type="ORF">F0L16_05810</name>
</gene>
<comment type="caution">
    <text evidence="7">The sequence shown here is derived from an EMBL/GenBank/DDBJ whole genome shotgun (WGS) entry which is preliminary data.</text>
</comment>
<reference evidence="7 10" key="2">
    <citation type="submission" date="2019-09" db="EMBL/GenBank/DDBJ databases">
        <title>Whole genome sequence of Photorhabdus heterorhabditis strain ETL (Enterobacteriales: Enterobacteriaceae) a bacterial symbiont of Heterorhabditis zealandica strain ETL (Rhabditida: Heterorhabditidae).</title>
        <authorList>
            <person name="Lulamba T.E."/>
            <person name="Serepa-Dlamini M.H."/>
        </authorList>
    </citation>
    <scope>NUCLEOTIDE SEQUENCE [LARGE SCALE GENOMIC DNA]</scope>
    <source>
        <strain evidence="7 10">ETL</strain>
    </source>
</reference>
<accession>A0A5B0X6D6</accession>
<evidence type="ECO:0000313" key="9">
    <source>
        <dbReference type="Proteomes" id="UP000037727"/>
    </source>
</evidence>
<dbReference type="AlphaFoldDB" id="A0A5B0X6D6"/>
<feature type="transmembrane region" description="Helical" evidence="6">
    <location>
        <begin position="159"/>
        <end position="181"/>
    </location>
</feature>
<evidence type="ECO:0000313" key="10">
    <source>
        <dbReference type="Proteomes" id="UP000322184"/>
    </source>
</evidence>
<evidence type="ECO:0000256" key="1">
    <source>
        <dbReference type="ARBA" id="ARBA00004651"/>
    </source>
</evidence>
<keyword evidence="5 6" id="KW-0472">Membrane</keyword>
<dbReference type="PANTHER" id="PTHR30086">
    <property type="entry name" value="ARGININE EXPORTER PROTEIN ARGO"/>
    <property type="match status" value="1"/>
</dbReference>
<feature type="transmembrane region" description="Helical" evidence="6">
    <location>
        <begin position="193"/>
        <end position="213"/>
    </location>
</feature>
<keyword evidence="9" id="KW-1185">Reference proteome</keyword>
<dbReference type="PANTHER" id="PTHR30086:SF21">
    <property type="entry name" value="TRANSPORT PROTEIN"/>
    <property type="match status" value="1"/>
</dbReference>
<organism evidence="7 10">
    <name type="scientific">Photorhabdus heterorhabditis</name>
    <dbReference type="NCBI Taxonomy" id="880156"/>
    <lineage>
        <taxon>Bacteria</taxon>
        <taxon>Pseudomonadati</taxon>
        <taxon>Pseudomonadota</taxon>
        <taxon>Gammaproteobacteria</taxon>
        <taxon>Enterobacterales</taxon>
        <taxon>Morganellaceae</taxon>
        <taxon>Photorhabdus</taxon>
    </lineage>
</organism>
<sequence length="215" mass="24022">MSIFLHEFLELALIHFLAVVVPGPDFAVTVRQSTSFGRKAGIYTAIGIGAGISVHVIYTLIGIGTIMHALPWLLNTVRLIGGVYLFYLGVCFMRKKADTSVIAENQGDNSGVLINKSLSRSLITGFVTNATNPKATLFFLAIFTTVVSSKTPMSIQIFYGFWMCAVNALWFVFVSLIFSSMAVRNRFVSYGHWIERIMGLLLIFFSVRLLFWWDN</sequence>
<protein>
    <submittedName>
        <fullName evidence="7">LysE family translocator</fullName>
    </submittedName>
    <submittedName>
        <fullName evidence="8">Lysine transporter LysE</fullName>
    </submittedName>
</protein>
<dbReference type="PIRSF" id="PIRSF006324">
    <property type="entry name" value="LeuE"/>
    <property type="match status" value="1"/>
</dbReference>
<keyword evidence="4 6" id="KW-1133">Transmembrane helix</keyword>
<evidence type="ECO:0000256" key="2">
    <source>
        <dbReference type="ARBA" id="ARBA00022475"/>
    </source>
</evidence>
<keyword evidence="2" id="KW-1003">Cell membrane</keyword>
<reference evidence="8 9" key="1">
    <citation type="submission" date="2015-09" db="EMBL/GenBank/DDBJ databases">
        <title>Draft genome sequence and assembly of Photorhabdus sp. VMG, a bacterial symbiont associated with Heterorhabditis zealandica.</title>
        <authorList>
            <person name="Naidoo S."/>
            <person name="Featherston J."/>
            <person name="Mothupi B."/>
            <person name="Gray V.M."/>
        </authorList>
    </citation>
    <scope>NUCLEOTIDE SEQUENCE [LARGE SCALE GENOMIC DNA]</scope>
    <source>
        <strain evidence="8 9">VMG</strain>
    </source>
</reference>
<dbReference type="RefSeq" id="WP_054475201.1">
    <property type="nucleotide sequence ID" value="NZ_CAWMRL010000001.1"/>
</dbReference>
<dbReference type="GO" id="GO:0005886">
    <property type="term" value="C:plasma membrane"/>
    <property type="evidence" value="ECO:0007669"/>
    <property type="project" value="UniProtKB-SubCell"/>
</dbReference>